<dbReference type="Gene3D" id="1.10.10.140">
    <property type="entry name" value="Cytochrome c oxidase, subunit VIb"/>
    <property type="match status" value="1"/>
</dbReference>
<dbReference type="PANTHER" id="PTHR46690:SF1">
    <property type="entry name" value="CYTOCHROME C OXIDASE ASSEMBLY FACTOR 6 HOMOLOG"/>
    <property type="match status" value="1"/>
</dbReference>
<dbReference type="InterPro" id="IPR036549">
    <property type="entry name" value="CX6/COA6-like_sf"/>
</dbReference>
<reference evidence="5" key="1">
    <citation type="submission" date="2019-09" db="UniProtKB">
        <authorList>
            <consortium name="WormBaseParasite"/>
        </authorList>
    </citation>
    <scope>IDENTIFICATION</scope>
</reference>
<dbReference type="Proteomes" id="UP000050761">
    <property type="component" value="Unassembled WGS sequence"/>
</dbReference>
<dbReference type="GO" id="GO:0005739">
    <property type="term" value="C:mitochondrion"/>
    <property type="evidence" value="ECO:0007669"/>
    <property type="project" value="UniProtKB-SubCell"/>
</dbReference>
<comment type="subcellular location">
    <subcellularLocation>
        <location evidence="1">Mitochondrion</location>
    </subcellularLocation>
</comment>
<dbReference type="InterPro" id="IPR042289">
    <property type="entry name" value="COA6"/>
</dbReference>
<dbReference type="GO" id="GO:0008535">
    <property type="term" value="P:respiratory chain complex IV assembly"/>
    <property type="evidence" value="ECO:0007669"/>
    <property type="project" value="InterPro"/>
</dbReference>
<accession>A0A183GJ66</accession>
<keyword evidence="2" id="KW-0496">Mitochondrion</keyword>
<evidence type="ECO:0000256" key="3">
    <source>
        <dbReference type="ARBA" id="ARBA00023157"/>
    </source>
</evidence>
<protein>
    <submittedName>
        <fullName evidence="5">COX assembly mitochondrial protein</fullName>
    </submittedName>
</protein>
<dbReference type="WBParaSite" id="HPBE_0002270601-mRNA-1">
    <property type="protein sequence ID" value="HPBE_0002270601-mRNA-1"/>
    <property type="gene ID" value="HPBE_0002270601"/>
</dbReference>
<name>A0A183GJ66_HELPZ</name>
<evidence type="ECO:0000256" key="1">
    <source>
        <dbReference type="ARBA" id="ARBA00004173"/>
    </source>
</evidence>
<proteinExistence type="predicted"/>
<dbReference type="GO" id="GO:0042775">
    <property type="term" value="P:mitochondrial ATP synthesis coupled electron transport"/>
    <property type="evidence" value="ECO:0007669"/>
    <property type="project" value="TreeGrafter"/>
</dbReference>
<sequence>LRGERARDRYLHCFDRELGAGNSEEQTCRAELRLFENACPSSWVGHFIRKHNFERYKQALVEQGVNIADQNALGNDKK</sequence>
<dbReference type="AlphaFoldDB" id="A0A183GJ66"/>
<keyword evidence="3" id="KW-1015">Disulfide bond</keyword>
<evidence type="ECO:0000256" key="2">
    <source>
        <dbReference type="ARBA" id="ARBA00023128"/>
    </source>
</evidence>
<evidence type="ECO:0000313" key="4">
    <source>
        <dbReference type="Proteomes" id="UP000050761"/>
    </source>
</evidence>
<dbReference type="Pfam" id="PF02297">
    <property type="entry name" value="COX6B"/>
    <property type="match status" value="1"/>
</dbReference>
<dbReference type="SUPFAM" id="SSF47694">
    <property type="entry name" value="Cytochrome c oxidase subunit h"/>
    <property type="match status" value="1"/>
</dbReference>
<dbReference type="InterPro" id="IPR048280">
    <property type="entry name" value="COX6B-like"/>
</dbReference>
<keyword evidence="4" id="KW-1185">Reference proteome</keyword>
<organism evidence="4 5">
    <name type="scientific">Heligmosomoides polygyrus</name>
    <name type="common">Parasitic roundworm</name>
    <dbReference type="NCBI Taxonomy" id="6339"/>
    <lineage>
        <taxon>Eukaryota</taxon>
        <taxon>Metazoa</taxon>
        <taxon>Ecdysozoa</taxon>
        <taxon>Nematoda</taxon>
        <taxon>Chromadorea</taxon>
        <taxon>Rhabditida</taxon>
        <taxon>Rhabditina</taxon>
        <taxon>Rhabditomorpha</taxon>
        <taxon>Strongyloidea</taxon>
        <taxon>Heligmosomidae</taxon>
        <taxon>Heligmosomoides</taxon>
    </lineage>
</organism>
<evidence type="ECO:0000313" key="5">
    <source>
        <dbReference type="WBParaSite" id="HPBE_0002270601-mRNA-1"/>
    </source>
</evidence>
<dbReference type="PANTHER" id="PTHR46690">
    <property type="entry name" value="CYTOCHROME C OXIDASE ASSEMBLY FACTOR 6 HOMOLOG"/>
    <property type="match status" value="1"/>
</dbReference>